<dbReference type="EMBL" id="JASWJB010000003">
    <property type="protein sequence ID" value="KAK2616683.1"/>
    <property type="molecule type" value="Genomic_DNA"/>
</dbReference>
<feature type="transmembrane region" description="Helical" evidence="2">
    <location>
        <begin position="226"/>
        <end position="250"/>
    </location>
</feature>
<dbReference type="AlphaFoldDB" id="A0AAJ0CZ81"/>
<accession>A0AAJ0CZ81</accession>
<keyword evidence="2" id="KW-0812">Transmembrane</keyword>
<keyword evidence="2" id="KW-1133">Transmembrane helix</keyword>
<feature type="compositionally biased region" description="Polar residues" evidence="1">
    <location>
        <begin position="1"/>
        <end position="22"/>
    </location>
</feature>
<keyword evidence="4" id="KW-1185">Reference proteome</keyword>
<evidence type="ECO:0000313" key="3">
    <source>
        <dbReference type="EMBL" id="KAK2616683.1"/>
    </source>
</evidence>
<evidence type="ECO:0000256" key="1">
    <source>
        <dbReference type="SAM" id="MobiDB-lite"/>
    </source>
</evidence>
<protein>
    <submittedName>
        <fullName evidence="3">Uncharacterized protein</fullName>
    </submittedName>
</protein>
<gene>
    <name evidence="3" type="ORF">QQS21_000295</name>
</gene>
<keyword evidence="2" id="KW-0472">Membrane</keyword>
<feature type="compositionally biased region" description="Low complexity" evidence="1">
    <location>
        <begin position="33"/>
        <end position="48"/>
    </location>
</feature>
<feature type="compositionally biased region" description="Low complexity" evidence="1">
    <location>
        <begin position="282"/>
        <end position="316"/>
    </location>
</feature>
<sequence length="361" mass="39665">MAPEQASQTGQVSPIQSTTTTSHPREASPVVHQAQNNSNAQPPNGQSPYVLYPNSYGQPFAPYSQQQQMQGQNAPQQVTYLAVPHALQRQPEKNSRKIARDILHVLVLIISIIGIGFSFSLLARSSSSLYSEDYDIYLPALSAGPVFILAFLWSLAELIVRCARKWKAGIHPGAHVGVCLCLWIGAVIVGSLLAAIADYDYYGTSCREYRYSTYRARRCRDGSPPIFIGSTALVLLLALVEIVIFIIACVDTHIRNRWRRNIVIASTPYWAPPPQGFHVPPNGQGQQPQFMPMGQQQGQQQPPPMMQQAPVQQPMMAHTRSTQPESQPIAVDAEENSKGKAPVEASHGVKEFYTPGPGNAQ</sequence>
<name>A0AAJ0CZ81_9HYPO</name>
<evidence type="ECO:0000313" key="4">
    <source>
        <dbReference type="Proteomes" id="UP001251528"/>
    </source>
</evidence>
<feature type="transmembrane region" description="Helical" evidence="2">
    <location>
        <begin position="102"/>
        <end position="124"/>
    </location>
</feature>
<proteinExistence type="predicted"/>
<feature type="region of interest" description="Disordered" evidence="1">
    <location>
        <begin position="282"/>
        <end position="361"/>
    </location>
</feature>
<dbReference type="Proteomes" id="UP001251528">
    <property type="component" value="Unassembled WGS sequence"/>
</dbReference>
<feature type="region of interest" description="Disordered" evidence="1">
    <location>
        <begin position="1"/>
        <end position="48"/>
    </location>
</feature>
<feature type="transmembrane region" description="Helical" evidence="2">
    <location>
        <begin position="136"/>
        <end position="155"/>
    </location>
</feature>
<organism evidence="3 4">
    <name type="scientific">Conoideocrella luteorostrata</name>
    <dbReference type="NCBI Taxonomy" id="1105319"/>
    <lineage>
        <taxon>Eukaryota</taxon>
        <taxon>Fungi</taxon>
        <taxon>Dikarya</taxon>
        <taxon>Ascomycota</taxon>
        <taxon>Pezizomycotina</taxon>
        <taxon>Sordariomycetes</taxon>
        <taxon>Hypocreomycetidae</taxon>
        <taxon>Hypocreales</taxon>
        <taxon>Clavicipitaceae</taxon>
        <taxon>Conoideocrella</taxon>
    </lineage>
</organism>
<feature type="transmembrane region" description="Helical" evidence="2">
    <location>
        <begin position="176"/>
        <end position="197"/>
    </location>
</feature>
<evidence type="ECO:0000256" key="2">
    <source>
        <dbReference type="SAM" id="Phobius"/>
    </source>
</evidence>
<reference evidence="3" key="1">
    <citation type="submission" date="2023-06" db="EMBL/GenBank/DDBJ databases">
        <title>Conoideocrella luteorostrata (Hypocreales: Clavicipitaceae), a potential biocontrol fungus for elongate hemlock scale in United States Christmas tree production areas.</title>
        <authorList>
            <person name="Barrett H."/>
            <person name="Lovett B."/>
            <person name="Macias A.M."/>
            <person name="Stajich J.E."/>
            <person name="Kasson M.T."/>
        </authorList>
    </citation>
    <scope>NUCLEOTIDE SEQUENCE</scope>
    <source>
        <strain evidence="3">ARSEF 14590</strain>
    </source>
</reference>
<comment type="caution">
    <text evidence="3">The sequence shown here is derived from an EMBL/GenBank/DDBJ whole genome shotgun (WGS) entry which is preliminary data.</text>
</comment>